<dbReference type="Gene3D" id="3.90.960.10">
    <property type="entry name" value="YbaK/aminoacyl-tRNA synthetase-associated domain"/>
    <property type="match status" value="1"/>
</dbReference>
<dbReference type="OrthoDB" id="424586at2759"/>
<organism evidence="4 5">
    <name type="scientific">Stichopus japonicus</name>
    <name type="common">Sea cucumber</name>
    <dbReference type="NCBI Taxonomy" id="307972"/>
    <lineage>
        <taxon>Eukaryota</taxon>
        <taxon>Metazoa</taxon>
        <taxon>Echinodermata</taxon>
        <taxon>Eleutherozoa</taxon>
        <taxon>Echinozoa</taxon>
        <taxon>Holothuroidea</taxon>
        <taxon>Aspidochirotacea</taxon>
        <taxon>Aspidochirotida</taxon>
        <taxon>Stichopodidae</taxon>
        <taxon>Apostichopus</taxon>
    </lineage>
</organism>
<dbReference type="AlphaFoldDB" id="A0A2G8LCX4"/>
<dbReference type="Proteomes" id="UP000230750">
    <property type="component" value="Unassembled WGS sequence"/>
</dbReference>
<proteinExistence type="inferred from homology"/>
<dbReference type="InterPro" id="IPR040285">
    <property type="entry name" value="ProX/PRXD1"/>
</dbReference>
<protein>
    <recommendedName>
        <fullName evidence="2">PrdX deacylase domain-containing protein 1</fullName>
    </recommendedName>
</protein>
<dbReference type="GO" id="GO:0004812">
    <property type="term" value="F:aminoacyl-tRNA ligase activity"/>
    <property type="evidence" value="ECO:0007669"/>
    <property type="project" value="UniProtKB-KW"/>
</dbReference>
<dbReference type="CDD" id="cd04335">
    <property type="entry name" value="PrdX_deacylase"/>
    <property type="match status" value="1"/>
</dbReference>
<dbReference type="SUPFAM" id="SSF55826">
    <property type="entry name" value="YbaK/ProRS associated domain"/>
    <property type="match status" value="1"/>
</dbReference>
<evidence type="ECO:0000313" key="4">
    <source>
        <dbReference type="EMBL" id="PIK58118.1"/>
    </source>
</evidence>
<dbReference type="InterPro" id="IPR007214">
    <property type="entry name" value="YbaK/aa-tRNA-synth-assoc-dom"/>
</dbReference>
<dbReference type="GO" id="GO:0002161">
    <property type="term" value="F:aminoacyl-tRNA deacylase activity"/>
    <property type="evidence" value="ECO:0007669"/>
    <property type="project" value="InterPro"/>
</dbReference>
<evidence type="ECO:0000256" key="2">
    <source>
        <dbReference type="ARBA" id="ARBA00031612"/>
    </source>
</evidence>
<comment type="caution">
    <text evidence="4">The sequence shown here is derived from an EMBL/GenBank/DDBJ whole genome shotgun (WGS) entry which is preliminary data.</text>
</comment>
<dbReference type="FunFam" id="3.90.960.10:FF:000005">
    <property type="entry name" value="Putative prolyl-tRNA synthetase"/>
    <property type="match status" value="1"/>
</dbReference>
<dbReference type="STRING" id="307972.A0A2G8LCX4"/>
<name>A0A2G8LCX4_STIJA</name>
<evidence type="ECO:0000256" key="1">
    <source>
        <dbReference type="ARBA" id="ARBA00010201"/>
    </source>
</evidence>
<comment type="similarity">
    <text evidence="1">Belongs to the PRORSD1 family.</text>
</comment>
<sequence length="183" mass="20184">MDESKPDTSMSPGSGNMNLGNRKELEDFFEKLSINVVTVEHPEVFTVEAMLPYVQQLNGAVSKNLFLKDKKKKGLWLLTARHEITVNLADLAKQVGAPGGFRFADESLLKEALGVGQGCVTPFAVFNDKEQKVKLLVDSDFVNGGHERIYGHPMVNSATIGITPEDLMKFWEATGHKPILVNL</sequence>
<keyword evidence="4" id="KW-0030">Aminoacyl-tRNA synthetase</keyword>
<dbReference type="PANTHER" id="PTHR31423">
    <property type="entry name" value="YBAK DOMAIN-CONTAINING PROTEIN"/>
    <property type="match status" value="1"/>
</dbReference>
<evidence type="ECO:0000313" key="5">
    <source>
        <dbReference type="Proteomes" id="UP000230750"/>
    </source>
</evidence>
<dbReference type="Pfam" id="PF04073">
    <property type="entry name" value="tRNA_edit"/>
    <property type="match status" value="1"/>
</dbReference>
<reference evidence="4 5" key="1">
    <citation type="journal article" date="2017" name="PLoS Biol.">
        <title>The sea cucumber genome provides insights into morphological evolution and visceral regeneration.</title>
        <authorList>
            <person name="Zhang X."/>
            <person name="Sun L."/>
            <person name="Yuan J."/>
            <person name="Sun Y."/>
            <person name="Gao Y."/>
            <person name="Zhang L."/>
            <person name="Li S."/>
            <person name="Dai H."/>
            <person name="Hamel J.F."/>
            <person name="Liu C."/>
            <person name="Yu Y."/>
            <person name="Liu S."/>
            <person name="Lin W."/>
            <person name="Guo K."/>
            <person name="Jin S."/>
            <person name="Xu P."/>
            <person name="Storey K.B."/>
            <person name="Huan P."/>
            <person name="Zhang T."/>
            <person name="Zhou Y."/>
            <person name="Zhang J."/>
            <person name="Lin C."/>
            <person name="Li X."/>
            <person name="Xing L."/>
            <person name="Huo D."/>
            <person name="Sun M."/>
            <person name="Wang L."/>
            <person name="Mercier A."/>
            <person name="Li F."/>
            <person name="Yang H."/>
            <person name="Xiang J."/>
        </authorList>
    </citation>
    <scope>NUCLEOTIDE SEQUENCE [LARGE SCALE GENOMIC DNA]</scope>
    <source>
        <strain evidence="4">Shaxun</strain>
        <tissue evidence="4">Muscle</tissue>
    </source>
</reference>
<keyword evidence="5" id="KW-1185">Reference proteome</keyword>
<feature type="domain" description="YbaK/aminoacyl-tRNA synthetase-associated" evidence="3">
    <location>
        <begin position="41"/>
        <end position="170"/>
    </location>
</feature>
<accession>A0A2G8LCX4</accession>
<keyword evidence="4" id="KW-0436">Ligase</keyword>
<gene>
    <name evidence="4" type="ORF">BSL78_04974</name>
</gene>
<evidence type="ECO:0000259" key="3">
    <source>
        <dbReference type="Pfam" id="PF04073"/>
    </source>
</evidence>
<dbReference type="PANTHER" id="PTHR31423:SF3">
    <property type="entry name" value="PROLYL-TRNA SYNTHETASE ASSOCIATED DOMAIN-CONTAINING PROTEIN 1-RELATED"/>
    <property type="match status" value="1"/>
</dbReference>
<dbReference type="InterPro" id="IPR036754">
    <property type="entry name" value="YbaK/aa-tRNA-synt-asso_dom_sf"/>
</dbReference>
<dbReference type="EMBL" id="MRZV01000122">
    <property type="protein sequence ID" value="PIK58118.1"/>
    <property type="molecule type" value="Genomic_DNA"/>
</dbReference>